<dbReference type="OrthoDB" id="388816at2"/>
<evidence type="ECO:0000313" key="1">
    <source>
        <dbReference type="EMBL" id="QGS52406.1"/>
    </source>
</evidence>
<evidence type="ECO:0000313" key="2">
    <source>
        <dbReference type="Proteomes" id="UP000424468"/>
    </source>
</evidence>
<reference evidence="1 2" key="1">
    <citation type="submission" date="2019-11" db="EMBL/GenBank/DDBJ databases">
        <title>Complete genome sequence of Spiroplasma tabanidicola TAUS-1 (DSM 22603).</title>
        <authorList>
            <person name="Huang C.-T."/>
            <person name="Lin Y.-C."/>
            <person name="Kuo C.-H."/>
        </authorList>
    </citation>
    <scope>NUCLEOTIDE SEQUENCE [LARGE SCALE GENOMIC DNA]</scope>
    <source>
        <strain evidence="1 2">TAUS-1</strain>
    </source>
</reference>
<organism evidence="1 2">
    <name type="scientific">Spiroplasma tabanidicola</name>
    <dbReference type="NCBI Taxonomy" id="324079"/>
    <lineage>
        <taxon>Bacteria</taxon>
        <taxon>Bacillati</taxon>
        <taxon>Mycoplasmatota</taxon>
        <taxon>Mollicutes</taxon>
        <taxon>Entomoplasmatales</taxon>
        <taxon>Spiroplasmataceae</taxon>
        <taxon>Spiroplasma</taxon>
    </lineage>
</organism>
<sequence>MQKEIKPIEYEKIITNAINEVYKNFQKNVSKDFIVPETIQDLFKQLKEIKSKKDLDTFGLTFDKSFPDWKPAVENSDQLIMLNHLMSIFQNAAVVIMSIDNNLEEEKLPKGVVSEMGGLDIIVTTTVQAFGVKANELIKAYEERVKNDSELNMYENIHNSLKKIINIPAEQAFRDLVQNLVDFFESYFLAYKKLSEAKEINWTKDKIDMLMDYVNSFYLLALFMRLVLTYPKQEGLMTEEVFNRIVPNINIY</sequence>
<dbReference type="Proteomes" id="UP000424468">
    <property type="component" value="Chromosome"/>
</dbReference>
<accession>A0A6I6CA28</accession>
<dbReference type="KEGG" id="stab:STABA_v1c10580"/>
<proteinExistence type="predicted"/>
<dbReference type="RefSeq" id="WP_156007356.1">
    <property type="nucleotide sequence ID" value="NZ_CP046276.1"/>
</dbReference>
<dbReference type="AlphaFoldDB" id="A0A6I6CA28"/>
<name>A0A6I6CA28_9MOLU</name>
<protein>
    <submittedName>
        <fullName evidence="1">Uncharacterized protein</fullName>
    </submittedName>
</protein>
<gene>
    <name evidence="1" type="ORF">STABA_v1c10580</name>
</gene>
<dbReference type="EMBL" id="CP046276">
    <property type="protein sequence ID" value="QGS52406.1"/>
    <property type="molecule type" value="Genomic_DNA"/>
</dbReference>
<keyword evidence="2" id="KW-1185">Reference proteome</keyword>